<evidence type="ECO:0000256" key="2">
    <source>
        <dbReference type="ARBA" id="ARBA00006683"/>
    </source>
</evidence>
<comment type="subcellular location">
    <subcellularLocation>
        <location evidence="1">Cell membrane</location>
        <topology evidence="1">Multi-pass membrane protein</topology>
    </subcellularLocation>
</comment>
<evidence type="ECO:0000313" key="10">
    <source>
        <dbReference type="Proteomes" id="UP001172142"/>
    </source>
</evidence>
<evidence type="ECO:0000256" key="3">
    <source>
        <dbReference type="ARBA" id="ARBA00022475"/>
    </source>
</evidence>
<evidence type="ECO:0000256" key="7">
    <source>
        <dbReference type="SAM" id="Phobius"/>
    </source>
</evidence>
<dbReference type="RefSeq" id="WP_301854855.1">
    <property type="nucleotide sequence ID" value="NZ_JAUJWU010000001.1"/>
</dbReference>
<dbReference type="PANTHER" id="PTHR32309:SF13">
    <property type="entry name" value="FERRIC ENTEROBACTIN TRANSPORT PROTEIN FEPE"/>
    <property type="match status" value="1"/>
</dbReference>
<dbReference type="PANTHER" id="PTHR32309">
    <property type="entry name" value="TYROSINE-PROTEIN KINASE"/>
    <property type="match status" value="1"/>
</dbReference>
<dbReference type="EMBL" id="JAUJWU010000001">
    <property type="protein sequence ID" value="MDN7244466.1"/>
    <property type="molecule type" value="Genomic_DNA"/>
</dbReference>
<keyword evidence="10" id="KW-1185">Reference proteome</keyword>
<keyword evidence="4 7" id="KW-0812">Transmembrane</keyword>
<feature type="domain" description="Polysaccharide chain length determinant N-terminal" evidence="8">
    <location>
        <begin position="7"/>
        <end position="96"/>
    </location>
</feature>
<keyword evidence="3" id="KW-1003">Cell membrane</keyword>
<keyword evidence="6 7" id="KW-0472">Membrane</keyword>
<feature type="transmembrane region" description="Helical" evidence="7">
    <location>
        <begin position="20"/>
        <end position="40"/>
    </location>
</feature>
<accession>A0ABT8N999</accession>
<organism evidence="9 10">
    <name type="scientific">Planococcus shenhongbingii</name>
    <dbReference type="NCBI Taxonomy" id="3058398"/>
    <lineage>
        <taxon>Bacteria</taxon>
        <taxon>Bacillati</taxon>
        <taxon>Bacillota</taxon>
        <taxon>Bacilli</taxon>
        <taxon>Bacillales</taxon>
        <taxon>Caryophanaceae</taxon>
        <taxon>Planococcus</taxon>
    </lineage>
</organism>
<comment type="caution">
    <text evidence="9">The sequence shown here is derived from an EMBL/GenBank/DDBJ whole genome shotgun (WGS) entry which is preliminary data.</text>
</comment>
<dbReference type="Proteomes" id="UP001172142">
    <property type="component" value="Unassembled WGS sequence"/>
</dbReference>
<dbReference type="Pfam" id="PF02706">
    <property type="entry name" value="Wzz"/>
    <property type="match status" value="1"/>
</dbReference>
<evidence type="ECO:0000313" key="9">
    <source>
        <dbReference type="EMBL" id="MDN7244466.1"/>
    </source>
</evidence>
<proteinExistence type="inferred from homology"/>
<evidence type="ECO:0000256" key="6">
    <source>
        <dbReference type="ARBA" id="ARBA00023136"/>
    </source>
</evidence>
<gene>
    <name evidence="9" type="ORF">QWY13_03090</name>
</gene>
<evidence type="ECO:0000256" key="5">
    <source>
        <dbReference type="ARBA" id="ARBA00022989"/>
    </source>
</evidence>
<sequence>MGQKILILNILKNLRKQLKVILSITFLSIGVVWFLLYFVLVPEYKATSQILVEQEESSVPSAVADSQLASQVPGINETYSATIRSPQVLGEVIKELGLKVSVKQLHERIIVSEAADSQVLNITVSSADKELAIQIANSVAVNFKKKIPEMMQVEKVSVIPITSDQLPTSPFEENMVFSLGVAGAFGFIIGTLVAFILEMLNTLFKTGRQDSQTTAAKLQTVFK</sequence>
<evidence type="ECO:0000256" key="4">
    <source>
        <dbReference type="ARBA" id="ARBA00022692"/>
    </source>
</evidence>
<evidence type="ECO:0000256" key="1">
    <source>
        <dbReference type="ARBA" id="ARBA00004651"/>
    </source>
</evidence>
<protein>
    <submittedName>
        <fullName evidence="9">Wzz/FepE/Etk N-terminal domain-containing protein</fullName>
    </submittedName>
</protein>
<reference evidence="9 10" key="1">
    <citation type="submission" date="2023-07" db="EMBL/GenBank/DDBJ databases">
        <title>Novel species in genus Planococcus.</title>
        <authorList>
            <person name="Ning S."/>
        </authorList>
    </citation>
    <scope>NUCLEOTIDE SEQUENCE [LARGE SCALE GENOMIC DNA]</scope>
    <source>
        <strain evidence="9 10">N017</strain>
    </source>
</reference>
<comment type="similarity">
    <text evidence="2">Belongs to the CpsC/CapA family.</text>
</comment>
<dbReference type="InterPro" id="IPR003856">
    <property type="entry name" value="LPS_length_determ_N"/>
</dbReference>
<keyword evidence="5 7" id="KW-1133">Transmembrane helix</keyword>
<name>A0ABT8N999_9BACL</name>
<evidence type="ECO:0000259" key="8">
    <source>
        <dbReference type="Pfam" id="PF02706"/>
    </source>
</evidence>
<feature type="transmembrane region" description="Helical" evidence="7">
    <location>
        <begin position="175"/>
        <end position="197"/>
    </location>
</feature>
<dbReference type="InterPro" id="IPR050445">
    <property type="entry name" value="Bact_polysacc_biosynth/exp"/>
</dbReference>